<evidence type="ECO:0000313" key="1">
    <source>
        <dbReference type="EMBL" id="GAH26131.1"/>
    </source>
</evidence>
<dbReference type="AlphaFoldDB" id="X1DYN6"/>
<dbReference type="EMBL" id="BARU01000876">
    <property type="protein sequence ID" value="GAH26131.1"/>
    <property type="molecule type" value="Genomic_DNA"/>
</dbReference>
<accession>X1DYN6</accession>
<comment type="caution">
    <text evidence="1">The sequence shown here is derived from an EMBL/GenBank/DDBJ whole genome shotgun (WGS) entry which is preliminary data.</text>
</comment>
<name>X1DYN6_9ZZZZ</name>
<gene>
    <name evidence="1" type="ORF">S03H2_02580</name>
</gene>
<reference evidence="1" key="1">
    <citation type="journal article" date="2014" name="Front. Microbiol.">
        <title>High frequency of phylogenetically diverse reductive dehalogenase-homologous genes in deep subseafloor sedimentary metagenomes.</title>
        <authorList>
            <person name="Kawai M."/>
            <person name="Futagami T."/>
            <person name="Toyoda A."/>
            <person name="Takaki Y."/>
            <person name="Nishi S."/>
            <person name="Hori S."/>
            <person name="Arai W."/>
            <person name="Tsubouchi T."/>
            <person name="Morono Y."/>
            <person name="Uchiyama I."/>
            <person name="Ito T."/>
            <person name="Fujiyama A."/>
            <person name="Inagaki F."/>
            <person name="Takami H."/>
        </authorList>
    </citation>
    <scope>NUCLEOTIDE SEQUENCE</scope>
    <source>
        <strain evidence="1">Expedition CK06-06</strain>
    </source>
</reference>
<protein>
    <submittedName>
        <fullName evidence="1">Uncharacterized protein</fullName>
    </submittedName>
</protein>
<proteinExistence type="predicted"/>
<sequence length="231" mass="26127">MSSIDEKIKAFNDDATVAGEDDATAAESCFNTVVTQRTSESYEYRCFGNRFQVNIPKHATIHAVYWEGYIYTTTLDNIACDIYGHLIGNAPDFSSFSEGGTPYVWKRPRTIASVEWVEDNLGVGWHRSPELQTIIQELVNQDDWAANNHLVLLFIAKVQETVKRAVFHSWNYALEGPYVHATKLHIEYSAPPTKVDGLAAENITDRSFKLSWNENPAVEAANLYRVYLSKI</sequence>
<organism evidence="1">
    <name type="scientific">marine sediment metagenome</name>
    <dbReference type="NCBI Taxonomy" id="412755"/>
    <lineage>
        <taxon>unclassified sequences</taxon>
        <taxon>metagenomes</taxon>
        <taxon>ecological metagenomes</taxon>
    </lineage>
</organism>